<dbReference type="AlphaFoldDB" id="A0A1I8AVM4"/>
<dbReference type="Proteomes" id="UP000095287">
    <property type="component" value="Unplaced"/>
</dbReference>
<dbReference type="InterPro" id="IPR009563">
    <property type="entry name" value="SSSCA1"/>
</dbReference>
<dbReference type="Pfam" id="PF06677">
    <property type="entry name" value="Auto_anti-p27"/>
    <property type="match status" value="1"/>
</dbReference>
<reference evidence="3" key="1">
    <citation type="submission" date="2016-11" db="UniProtKB">
        <authorList>
            <consortium name="WormBaseParasite"/>
        </authorList>
    </citation>
    <scope>IDENTIFICATION</scope>
</reference>
<dbReference type="PANTHER" id="PTHR16537">
    <property type="entry name" value="SJOEGREN SYNDROME/SCLERODERMA AUTOANTIGEN 1"/>
    <property type="match status" value="1"/>
</dbReference>
<evidence type="ECO:0000313" key="2">
    <source>
        <dbReference type="Proteomes" id="UP000095287"/>
    </source>
</evidence>
<protein>
    <submittedName>
        <fullName evidence="3">Sjoegren syndrome/scleroderma autoantigen 1</fullName>
    </submittedName>
</protein>
<feature type="compositionally biased region" description="Basic and acidic residues" evidence="1">
    <location>
        <begin position="8"/>
        <end position="22"/>
    </location>
</feature>
<accession>A0A1I8AVM4</accession>
<feature type="region of interest" description="Disordered" evidence="1">
    <location>
        <begin position="1"/>
        <end position="31"/>
    </location>
</feature>
<name>A0A1I8AVM4_9BILA</name>
<dbReference type="PANTHER" id="PTHR16537:SF1">
    <property type="entry name" value="PROTEIN ZNRD2"/>
    <property type="match status" value="1"/>
</dbReference>
<keyword evidence="2" id="KW-1185">Reference proteome</keyword>
<dbReference type="WBParaSite" id="L893_g9973.t1">
    <property type="protein sequence ID" value="L893_g9973.t1"/>
    <property type="gene ID" value="L893_g9973"/>
</dbReference>
<sequence length="219" mass="24409">MVHRRFVKPADSEKVQSSEKSEVSAAPWEGKEEDEVVKIWKPKSEKVEKMNGAKLVDANEVRQLQSQVRDEVSKRMGDLLLKGYTMLDQYCDQCQGILMESRSNELICLQCTVVAEISKAEKPVKPENLTEMDDISDHEPSPKRVAVSTASMERVVPKEELMEVSASGRLALDEYAVQVVARKLKWACDALDASVNPSEVTALISVVASASKFLKENKP</sequence>
<evidence type="ECO:0000313" key="3">
    <source>
        <dbReference type="WBParaSite" id="L893_g9973.t1"/>
    </source>
</evidence>
<dbReference type="InterPro" id="IPR051888">
    <property type="entry name" value="UPF0148_domain"/>
</dbReference>
<organism evidence="2 3">
    <name type="scientific">Steinernema glaseri</name>
    <dbReference type="NCBI Taxonomy" id="37863"/>
    <lineage>
        <taxon>Eukaryota</taxon>
        <taxon>Metazoa</taxon>
        <taxon>Ecdysozoa</taxon>
        <taxon>Nematoda</taxon>
        <taxon>Chromadorea</taxon>
        <taxon>Rhabditida</taxon>
        <taxon>Tylenchina</taxon>
        <taxon>Panagrolaimomorpha</taxon>
        <taxon>Strongyloidoidea</taxon>
        <taxon>Steinernematidae</taxon>
        <taxon>Steinernema</taxon>
    </lineage>
</organism>
<evidence type="ECO:0000256" key="1">
    <source>
        <dbReference type="SAM" id="MobiDB-lite"/>
    </source>
</evidence>
<proteinExistence type="predicted"/>